<organism evidence="1 2">
    <name type="scientific">Pleurodeles waltl</name>
    <name type="common">Iberian ribbed newt</name>
    <dbReference type="NCBI Taxonomy" id="8319"/>
    <lineage>
        <taxon>Eukaryota</taxon>
        <taxon>Metazoa</taxon>
        <taxon>Chordata</taxon>
        <taxon>Craniata</taxon>
        <taxon>Vertebrata</taxon>
        <taxon>Euteleostomi</taxon>
        <taxon>Amphibia</taxon>
        <taxon>Batrachia</taxon>
        <taxon>Caudata</taxon>
        <taxon>Salamandroidea</taxon>
        <taxon>Salamandridae</taxon>
        <taxon>Pleurodelinae</taxon>
        <taxon>Pleurodeles</taxon>
    </lineage>
</organism>
<feature type="non-terminal residue" evidence="1">
    <location>
        <position position="60"/>
    </location>
</feature>
<sequence>VPGTSPLHRRCPITYWRMQSFSTQKDHKQTLLAARVAVEENGCCPGPGRTRRSPLRGGDR</sequence>
<comment type="caution">
    <text evidence="1">The sequence shown here is derived from an EMBL/GenBank/DDBJ whole genome shotgun (WGS) entry which is preliminary data.</text>
</comment>
<keyword evidence="2" id="KW-1185">Reference proteome</keyword>
<evidence type="ECO:0000313" key="1">
    <source>
        <dbReference type="EMBL" id="KAJ1137086.1"/>
    </source>
</evidence>
<dbReference type="EMBL" id="JANPWB010000010">
    <property type="protein sequence ID" value="KAJ1137086.1"/>
    <property type="molecule type" value="Genomic_DNA"/>
</dbReference>
<gene>
    <name evidence="1" type="ORF">NDU88_003499</name>
</gene>
<protein>
    <submittedName>
        <fullName evidence="1">Uncharacterized protein</fullName>
    </submittedName>
</protein>
<accession>A0AAV7Q9K1</accession>
<dbReference type="Proteomes" id="UP001066276">
    <property type="component" value="Chromosome 6"/>
</dbReference>
<reference evidence="1" key="1">
    <citation type="journal article" date="2022" name="bioRxiv">
        <title>Sequencing and chromosome-scale assembly of the giantPleurodeles waltlgenome.</title>
        <authorList>
            <person name="Brown T."/>
            <person name="Elewa A."/>
            <person name="Iarovenko S."/>
            <person name="Subramanian E."/>
            <person name="Araus A.J."/>
            <person name="Petzold A."/>
            <person name="Susuki M."/>
            <person name="Suzuki K.-i.T."/>
            <person name="Hayashi T."/>
            <person name="Toyoda A."/>
            <person name="Oliveira C."/>
            <person name="Osipova E."/>
            <person name="Leigh N.D."/>
            <person name="Simon A."/>
            <person name="Yun M.H."/>
        </authorList>
    </citation>
    <scope>NUCLEOTIDE SEQUENCE</scope>
    <source>
        <strain evidence="1">20211129_DDA</strain>
        <tissue evidence="1">Liver</tissue>
    </source>
</reference>
<proteinExistence type="predicted"/>
<dbReference type="AlphaFoldDB" id="A0AAV7Q9K1"/>
<name>A0AAV7Q9K1_PLEWA</name>
<evidence type="ECO:0000313" key="2">
    <source>
        <dbReference type="Proteomes" id="UP001066276"/>
    </source>
</evidence>
<feature type="non-terminal residue" evidence="1">
    <location>
        <position position="1"/>
    </location>
</feature>